<sequence length="84" mass="9193">MFKTSIRKVGGSTMVAIPPFVLDQSGIVAGQRCGIEFKDGRIQIMADPLPEYRFDELLANSEFPEVDDLGDEELNYINATVVGG</sequence>
<reference evidence="1 2" key="1">
    <citation type="submission" date="2023-07" db="EMBL/GenBank/DDBJ databases">
        <title>Sorghum-associated microbial communities from plants grown in Nebraska, USA.</title>
        <authorList>
            <person name="Schachtman D."/>
        </authorList>
    </citation>
    <scope>NUCLEOTIDE SEQUENCE [LARGE SCALE GENOMIC DNA]</scope>
    <source>
        <strain evidence="1 2">DS1730</strain>
    </source>
</reference>
<proteinExistence type="predicted"/>
<comment type="caution">
    <text evidence="1">The sequence shown here is derived from an EMBL/GenBank/DDBJ whole genome shotgun (WGS) entry which is preliminary data.</text>
</comment>
<evidence type="ECO:0000313" key="1">
    <source>
        <dbReference type="EMBL" id="MDR6434648.1"/>
    </source>
</evidence>
<organism evidence="1 2">
    <name type="scientific">Brucella pseudogrignonensis</name>
    <dbReference type="NCBI Taxonomy" id="419475"/>
    <lineage>
        <taxon>Bacteria</taxon>
        <taxon>Pseudomonadati</taxon>
        <taxon>Pseudomonadota</taxon>
        <taxon>Alphaproteobacteria</taxon>
        <taxon>Hyphomicrobiales</taxon>
        <taxon>Brucellaceae</taxon>
        <taxon>Brucella/Ochrobactrum group</taxon>
        <taxon>Brucella</taxon>
    </lineage>
</organism>
<evidence type="ECO:0000313" key="2">
    <source>
        <dbReference type="Proteomes" id="UP001184614"/>
    </source>
</evidence>
<dbReference type="RefSeq" id="WP_310016118.1">
    <property type="nucleotide sequence ID" value="NZ_JAVDQT010000013.1"/>
</dbReference>
<gene>
    <name evidence="1" type="ORF">J2782_004401</name>
</gene>
<accession>A0ABU1MF27</accession>
<dbReference type="InterPro" id="IPR037914">
    <property type="entry name" value="SpoVT-AbrB_sf"/>
</dbReference>
<protein>
    <submittedName>
        <fullName evidence="1">Antitoxin ChpS</fullName>
    </submittedName>
</protein>
<dbReference type="Gene3D" id="2.10.260.10">
    <property type="match status" value="1"/>
</dbReference>
<dbReference type="EMBL" id="JAVDQT010000013">
    <property type="protein sequence ID" value="MDR6434648.1"/>
    <property type="molecule type" value="Genomic_DNA"/>
</dbReference>
<name>A0ABU1MF27_9HYPH</name>
<dbReference type="Proteomes" id="UP001184614">
    <property type="component" value="Unassembled WGS sequence"/>
</dbReference>
<keyword evidence="2" id="KW-1185">Reference proteome</keyword>
<dbReference type="SUPFAM" id="SSF89447">
    <property type="entry name" value="AbrB/MazE/MraZ-like"/>
    <property type="match status" value="1"/>
</dbReference>